<dbReference type="Gene3D" id="1.10.1760.20">
    <property type="match status" value="1"/>
</dbReference>
<comment type="caution">
    <text evidence="2">The sequence shown here is derived from an EMBL/GenBank/DDBJ whole genome shotgun (WGS) entry which is preliminary data.</text>
</comment>
<dbReference type="InterPro" id="IPR024529">
    <property type="entry name" value="ECF_trnsprt_substrate-spec"/>
</dbReference>
<reference evidence="2" key="1">
    <citation type="submission" date="2022-02" db="EMBL/GenBank/DDBJ databases">
        <authorList>
            <person name="Leng L."/>
        </authorList>
    </citation>
    <scope>NUCLEOTIDE SEQUENCE</scope>
    <source>
        <strain evidence="2">JI</strain>
    </source>
</reference>
<protein>
    <submittedName>
        <fullName evidence="2">ECF transporter S component</fullName>
    </submittedName>
</protein>
<evidence type="ECO:0000313" key="2">
    <source>
        <dbReference type="EMBL" id="MDF9408437.1"/>
    </source>
</evidence>
<feature type="transmembrane region" description="Helical" evidence="1">
    <location>
        <begin position="88"/>
        <end position="107"/>
    </location>
</feature>
<sequence>MGILVGAVFGVFSLLKASNPLFADPLVSIVPRLFIGLAAYLAFIGFKRFNLYLAWIAAGILGTLTNTVLVLSMALFRGYITLDALTAIIPQSIAEMVIAIVLTIAIARGIDLFQSGKESWYAGEDDTGVLDSDYKE</sequence>
<feature type="transmembrane region" description="Helical" evidence="1">
    <location>
        <begin position="27"/>
        <end position="46"/>
    </location>
</feature>
<dbReference type="GO" id="GO:0022857">
    <property type="term" value="F:transmembrane transporter activity"/>
    <property type="evidence" value="ECO:0007669"/>
    <property type="project" value="InterPro"/>
</dbReference>
<keyword evidence="1" id="KW-0812">Transmembrane</keyword>
<keyword evidence="3" id="KW-1185">Reference proteome</keyword>
<keyword evidence="1" id="KW-1133">Transmembrane helix</keyword>
<organism evidence="2 3">
    <name type="scientific">Pelotomaculum isophthalicicum JI</name>
    <dbReference type="NCBI Taxonomy" id="947010"/>
    <lineage>
        <taxon>Bacteria</taxon>
        <taxon>Bacillati</taxon>
        <taxon>Bacillota</taxon>
        <taxon>Clostridia</taxon>
        <taxon>Eubacteriales</taxon>
        <taxon>Desulfotomaculaceae</taxon>
        <taxon>Pelotomaculum</taxon>
    </lineage>
</organism>
<dbReference type="Proteomes" id="UP001154312">
    <property type="component" value="Unassembled WGS sequence"/>
</dbReference>
<keyword evidence="1" id="KW-0472">Membrane</keyword>
<accession>A0A9X4GZ78</accession>
<evidence type="ECO:0000313" key="3">
    <source>
        <dbReference type="Proteomes" id="UP001154312"/>
    </source>
</evidence>
<feature type="transmembrane region" description="Helical" evidence="1">
    <location>
        <begin position="53"/>
        <end position="76"/>
    </location>
</feature>
<dbReference type="RefSeq" id="WP_420852028.1">
    <property type="nucleotide sequence ID" value="NZ_JAKOAV010000014.1"/>
</dbReference>
<evidence type="ECO:0000256" key="1">
    <source>
        <dbReference type="SAM" id="Phobius"/>
    </source>
</evidence>
<dbReference type="AlphaFoldDB" id="A0A9X4GZ78"/>
<dbReference type="Pfam" id="PF12822">
    <property type="entry name" value="ECF_trnsprt"/>
    <property type="match status" value="1"/>
</dbReference>
<dbReference type="EMBL" id="JAKOAV010000014">
    <property type="protein sequence ID" value="MDF9408437.1"/>
    <property type="molecule type" value="Genomic_DNA"/>
</dbReference>
<proteinExistence type="predicted"/>
<gene>
    <name evidence="2" type="ORF">L7E55_08705</name>
</gene>
<name>A0A9X4GZ78_9FIRM</name>